<dbReference type="EMBL" id="JBDFQZ010000013">
    <property type="protein sequence ID" value="KAK9669154.1"/>
    <property type="molecule type" value="Genomic_DNA"/>
</dbReference>
<sequence length="1653" mass="180027">MPGNEVGDRVHNFFDQSSSLQDQRQTQFVEANWGGFSNNVWGANERQIGVPSNTSSKNFIEQQSGTSVPDIDRGNPQFPLASQGLNFTHASVRPEYVKSPPQVQQPNLNGYMHAHQAVNARQNETNFIAAAREFERHNMTSRGQSIHESHQRNVQQYSNSASFGGAEAPVNINLLGGQQQMSGQQPGMFQSLHSQQSGMNDTQLMQQQVMFKQMQELQRRQQLQQFEAMQNSMNHMSTFPNQSAGQYTQASNSNSVQDTSSFPWQSQVIPGGTNWQQSGQPSTMHAHSGGFMLNPDQGQAMRFMGFSPHQASQSLYGVPVSNSGGGNPFSQNSTDKPGIFHMSAPSGSFSVGPYAPHTEQVSIHDASTASRYGSDGKTSFEHASSQGLAVNLGGFDQVQQRKVSMSDVSERGPVGGAEVFPEKYSMQGVASQSITSQDTAGLDPTEEKILFGNDDNIWEAFGGASVTENDGADLLNGVPSLQSGTWSALMQSAVAETPSSDAGMQEEWSGLELQKSRARSGSQHFPTSQDNDKPPHVWVDSSERASLDWNMTNNDVSGNNNNNSSQNSRLLQPNSNQTNSPIESQVLQEGRRWLDSNSPKPQTVENRGLDNPNYSRDMSKTDTAYWSHRQNTFLPESAPDSDINSKADFNGPGLSHINISHESSQMPPGNHNLDQYKQVNFPSKSGIVGSGNDQQNKNKGKSANNSAVSTPVGEVTEMLGTENGDGRENYNDNHQNSFPNLALSGRENMWSDASNRQFLTEAPEIPSGHAGRRVPVAHKFQYHPMGDVHEGLPTMRGPAASLSDIEKGKLSIFHGDKVLHGSLSSSFHRGYLHSTSAPFARYDEKSSPNQHMSPSQNMLELLHKVDQSNDQNDASSLGSRPIMYNNSDIPAGGRVGSGQSQPSTSHGFNLQLAPPSQGIAISNLNDPAQSSLRNVGSPSSRIVSSEKGDKTHTWLVSGQSTQCLPPSHGSPQMDSGNDRSEGLDGSQSNRRGNLSASLASNSVYLRNSLQNQRMAGGQLMDDHPSSFVSSDRHAYHDQRSSNSPNRAVASQSFSNLSNNSLSQRDMNLSGMRASMVQMPPSVDAKMSGIRKDMSAGPHLRSSQQPLLGIQDHNASDMNVFSQQKKNDLDGPRSTDAASSPRVSGGDERTVADPQASGKPAGLSQDETVGRQSMEASPSNSAASQVDADVFHHSLSPNNAAHHSYPVVHQMQAMKTMGLDPNHRESKRLRGPDNGPNGAQMAGKIAEPFRGSWNSVVGDPSASQTSVSSGDARMPDFSPQLGHRNISLLPHGPVDPQDSVSFGRSDSQTFLTGNATSRVQLKGISPQMALSRYEQHGTSRNGQIPVHNVPSAPMVKNVDQQLIKQPCNLVQQTQNAVNDACQIANTNQTTNAYSASEQISSLHAMVPHVSTNPVLLRPLKRKTATSDLIPWNKEIAQGFRRIQNISSAEVDWAQSSNRFVERGGDETDSHKDMLPVVGPIRRLILTTKLMQQVFCPPSASILSLDARSNDELIMYSIARLALGNACNLICSVEKSESLPDNGNSLLEKAKTSETTIRDQYFLKVMKDFTIRAKDLENNLLRLDKRASILDFRLDCQDLERFSVINRFARFHGRTQADGGETSSSSDAKPFPQRYVTAHPMPRTVPERVQCLTIN</sequence>
<feature type="region of interest" description="Disordered" evidence="1">
    <location>
        <begin position="361"/>
        <end position="380"/>
    </location>
</feature>
<proteinExistence type="predicted"/>
<feature type="compositionally biased region" description="Polar residues" evidence="1">
    <location>
        <begin position="595"/>
        <end position="605"/>
    </location>
</feature>
<dbReference type="Proteomes" id="UP001443914">
    <property type="component" value="Unassembled WGS sequence"/>
</dbReference>
<feature type="compositionally biased region" description="Polar residues" evidence="1">
    <location>
        <begin position="1040"/>
        <end position="1049"/>
    </location>
</feature>
<feature type="region of interest" description="Disordered" evidence="1">
    <location>
        <begin position="959"/>
        <end position="993"/>
    </location>
</feature>
<feature type="compositionally biased region" description="Polar residues" evidence="1">
    <location>
        <begin position="897"/>
        <end position="908"/>
    </location>
</feature>
<name>A0AAW1H157_SAPOF</name>
<gene>
    <name evidence="2" type="ORF">RND81_13G112100</name>
</gene>
<feature type="region of interest" description="Disordered" evidence="1">
    <location>
        <begin position="1123"/>
        <end position="1184"/>
    </location>
</feature>
<feature type="compositionally biased region" description="Basic and acidic residues" evidence="1">
    <location>
        <begin position="530"/>
        <end position="546"/>
    </location>
</feature>
<feature type="compositionally biased region" description="Polar residues" evidence="1">
    <location>
        <begin position="519"/>
        <end position="529"/>
    </location>
</feature>
<organism evidence="2 3">
    <name type="scientific">Saponaria officinalis</name>
    <name type="common">Common soapwort</name>
    <name type="synonym">Lychnis saponaria</name>
    <dbReference type="NCBI Taxonomy" id="3572"/>
    <lineage>
        <taxon>Eukaryota</taxon>
        <taxon>Viridiplantae</taxon>
        <taxon>Streptophyta</taxon>
        <taxon>Embryophyta</taxon>
        <taxon>Tracheophyta</taxon>
        <taxon>Spermatophyta</taxon>
        <taxon>Magnoliopsida</taxon>
        <taxon>eudicotyledons</taxon>
        <taxon>Gunneridae</taxon>
        <taxon>Pentapetalae</taxon>
        <taxon>Caryophyllales</taxon>
        <taxon>Caryophyllaceae</taxon>
        <taxon>Caryophylleae</taxon>
        <taxon>Saponaria</taxon>
    </lineage>
</organism>
<feature type="region of interest" description="Disordered" evidence="1">
    <location>
        <begin position="930"/>
        <end position="949"/>
    </location>
</feature>
<feature type="region of interest" description="Disordered" evidence="1">
    <location>
        <begin position="1015"/>
        <end position="1063"/>
    </location>
</feature>
<evidence type="ECO:0000313" key="2">
    <source>
        <dbReference type="EMBL" id="KAK9669154.1"/>
    </source>
</evidence>
<feature type="compositionally biased region" description="Basic and acidic residues" evidence="1">
    <location>
        <begin position="1"/>
        <end position="12"/>
    </location>
</feature>
<accession>A0AAW1H157</accession>
<protein>
    <submittedName>
        <fullName evidence="2">Uncharacterized protein</fullName>
    </submittedName>
</protein>
<feature type="region of interest" description="Disordered" evidence="1">
    <location>
        <begin position="493"/>
        <end position="580"/>
    </location>
</feature>
<feature type="region of interest" description="Disordered" evidence="1">
    <location>
        <begin position="594"/>
        <end position="618"/>
    </location>
</feature>
<reference evidence="2" key="1">
    <citation type="submission" date="2024-03" db="EMBL/GenBank/DDBJ databases">
        <title>WGS assembly of Saponaria officinalis var. Norfolk2.</title>
        <authorList>
            <person name="Jenkins J."/>
            <person name="Shu S."/>
            <person name="Grimwood J."/>
            <person name="Barry K."/>
            <person name="Goodstein D."/>
            <person name="Schmutz J."/>
            <person name="Leebens-Mack J."/>
            <person name="Osbourn A."/>
        </authorList>
    </citation>
    <scope>NUCLEOTIDE SEQUENCE [LARGE SCALE GENOMIC DNA]</scope>
    <source>
        <strain evidence="2">JIC</strain>
    </source>
</reference>
<feature type="compositionally biased region" description="Polar residues" evidence="1">
    <location>
        <begin position="1164"/>
        <end position="1183"/>
    </location>
</feature>
<feature type="region of interest" description="Disordered" evidence="1">
    <location>
        <begin position="1613"/>
        <end position="1634"/>
    </location>
</feature>
<dbReference type="PANTHER" id="PTHR31267:SF2">
    <property type="entry name" value="EXPRESSED PROTEIN"/>
    <property type="match status" value="1"/>
</dbReference>
<feature type="region of interest" description="Disordered" evidence="1">
    <location>
        <begin position="868"/>
        <end position="913"/>
    </location>
</feature>
<feature type="compositionally biased region" description="Basic and acidic residues" evidence="1">
    <location>
        <begin position="1020"/>
        <end position="1039"/>
    </location>
</feature>
<comment type="caution">
    <text evidence="2">The sequence shown here is derived from an EMBL/GenBank/DDBJ whole genome shotgun (WGS) entry which is preliminary data.</text>
</comment>
<feature type="compositionally biased region" description="Polar residues" evidence="1">
    <location>
        <begin position="657"/>
        <end position="683"/>
    </location>
</feature>
<feature type="compositionally biased region" description="Polar residues" evidence="1">
    <location>
        <begin position="959"/>
        <end position="975"/>
    </location>
</feature>
<feature type="compositionally biased region" description="Low complexity" evidence="1">
    <location>
        <begin position="550"/>
        <end position="577"/>
    </location>
</feature>
<feature type="region of interest" description="Disordered" evidence="1">
    <location>
        <begin position="633"/>
        <end position="709"/>
    </location>
</feature>
<evidence type="ECO:0000256" key="1">
    <source>
        <dbReference type="SAM" id="MobiDB-lite"/>
    </source>
</evidence>
<keyword evidence="3" id="KW-1185">Reference proteome</keyword>
<feature type="compositionally biased region" description="Polar residues" evidence="1">
    <location>
        <begin position="361"/>
        <end position="371"/>
    </location>
</feature>
<dbReference type="PANTHER" id="PTHR31267">
    <property type="entry name" value="DENTIN SIALOPHOSPHOPROTEIN-LIKE PROTEIN"/>
    <property type="match status" value="1"/>
</dbReference>
<feature type="region of interest" description="Disordered" evidence="1">
    <location>
        <begin position="1"/>
        <end position="21"/>
    </location>
</feature>
<evidence type="ECO:0000313" key="3">
    <source>
        <dbReference type="Proteomes" id="UP001443914"/>
    </source>
</evidence>
<feature type="compositionally biased region" description="Polar residues" evidence="1">
    <location>
        <begin position="930"/>
        <end position="943"/>
    </location>
</feature>
<feature type="compositionally biased region" description="Polar residues" evidence="1">
    <location>
        <begin position="868"/>
        <end position="888"/>
    </location>
</feature>
<feature type="compositionally biased region" description="Low complexity" evidence="1">
    <location>
        <begin position="1050"/>
        <end position="1063"/>
    </location>
</feature>
<feature type="region of interest" description="Disordered" evidence="1">
    <location>
        <begin position="242"/>
        <end position="261"/>
    </location>
</feature>